<dbReference type="InterPro" id="IPR005545">
    <property type="entry name" value="YCII"/>
</dbReference>
<protein>
    <recommendedName>
        <fullName evidence="2">YCII-related domain-containing protein</fullName>
    </recommendedName>
</protein>
<keyword evidence="4" id="KW-1185">Reference proteome</keyword>
<evidence type="ECO:0000256" key="1">
    <source>
        <dbReference type="ARBA" id="ARBA00007689"/>
    </source>
</evidence>
<organism evidence="3 4">
    <name type="scientific">Nocardioides jejuensis</name>
    <dbReference type="NCBI Taxonomy" id="2502782"/>
    <lineage>
        <taxon>Bacteria</taxon>
        <taxon>Bacillati</taxon>
        <taxon>Actinomycetota</taxon>
        <taxon>Actinomycetes</taxon>
        <taxon>Propionibacteriales</taxon>
        <taxon>Nocardioidaceae</taxon>
        <taxon>Nocardioides</taxon>
    </lineage>
</organism>
<accession>A0A4R1CC51</accession>
<dbReference type="Gene3D" id="3.30.70.1060">
    <property type="entry name" value="Dimeric alpha+beta barrel"/>
    <property type="match status" value="1"/>
</dbReference>
<gene>
    <name evidence="3" type="ORF">EPD65_08800</name>
</gene>
<feature type="domain" description="YCII-related" evidence="2">
    <location>
        <begin position="15"/>
        <end position="113"/>
    </location>
</feature>
<dbReference type="SUPFAM" id="SSF54909">
    <property type="entry name" value="Dimeric alpha+beta barrel"/>
    <property type="match status" value="1"/>
</dbReference>
<evidence type="ECO:0000313" key="4">
    <source>
        <dbReference type="Proteomes" id="UP000295453"/>
    </source>
</evidence>
<reference evidence="3 4" key="1">
    <citation type="submission" date="2019-03" db="EMBL/GenBank/DDBJ databases">
        <authorList>
            <person name="Kim M.K.M."/>
        </authorList>
    </citation>
    <scope>NUCLEOTIDE SEQUENCE [LARGE SCALE GENOMIC DNA]</scope>
    <source>
        <strain evidence="3 4">18JY15-6</strain>
    </source>
</reference>
<dbReference type="OrthoDB" id="668782at2"/>
<sequence>MTMYMLSVHHDGTADFESKTMEELQPVFEAVDRFNSELQEAGAWVFAGGLEPIEASTTVDNTKGQALVVDGPFSESKEFLGGFWVIKADDLDAALDWAQRGSAACAGKVEVRPFQGDTESL</sequence>
<dbReference type="InterPro" id="IPR011008">
    <property type="entry name" value="Dimeric_a/b-barrel"/>
</dbReference>
<dbReference type="AlphaFoldDB" id="A0A4R1CC51"/>
<dbReference type="PANTHER" id="PTHR35174">
    <property type="entry name" value="BLL7171 PROTEIN-RELATED"/>
    <property type="match status" value="1"/>
</dbReference>
<comment type="caution">
    <text evidence="3">The sequence shown here is derived from an EMBL/GenBank/DDBJ whole genome shotgun (WGS) entry which is preliminary data.</text>
</comment>
<dbReference type="EMBL" id="SJZJ01000012">
    <property type="protein sequence ID" value="TCJ28097.1"/>
    <property type="molecule type" value="Genomic_DNA"/>
</dbReference>
<dbReference type="Proteomes" id="UP000295453">
    <property type="component" value="Unassembled WGS sequence"/>
</dbReference>
<name>A0A4R1CC51_9ACTN</name>
<evidence type="ECO:0000313" key="3">
    <source>
        <dbReference type="EMBL" id="TCJ28097.1"/>
    </source>
</evidence>
<evidence type="ECO:0000259" key="2">
    <source>
        <dbReference type="Pfam" id="PF03795"/>
    </source>
</evidence>
<dbReference type="PANTHER" id="PTHR35174:SF3">
    <property type="entry name" value="BLL7171 PROTEIN"/>
    <property type="match status" value="1"/>
</dbReference>
<proteinExistence type="inferred from homology"/>
<dbReference type="Pfam" id="PF03795">
    <property type="entry name" value="YCII"/>
    <property type="match status" value="1"/>
</dbReference>
<comment type="similarity">
    <text evidence="1">Belongs to the YciI family.</text>
</comment>